<evidence type="ECO:0000256" key="6">
    <source>
        <dbReference type="ARBA" id="ARBA00022840"/>
    </source>
</evidence>
<dbReference type="Proteomes" id="UP000621500">
    <property type="component" value="Unassembled WGS sequence"/>
</dbReference>
<evidence type="ECO:0000256" key="7">
    <source>
        <dbReference type="ARBA" id="ARBA00037993"/>
    </source>
</evidence>
<dbReference type="InterPro" id="IPR014729">
    <property type="entry name" value="Rossmann-like_a/b/a_fold"/>
</dbReference>
<evidence type="ECO:0000256" key="3">
    <source>
        <dbReference type="ARBA" id="ARBA00022723"/>
    </source>
</evidence>
<keyword evidence="2" id="KW-0436">Ligase</keyword>
<evidence type="ECO:0000256" key="5">
    <source>
        <dbReference type="ARBA" id="ARBA00022833"/>
    </source>
</evidence>
<dbReference type="PANTHER" id="PTHR42914">
    <property type="entry name" value="7-CYANO-7-DEAZAGUANINE SYNTHASE"/>
    <property type="match status" value="1"/>
</dbReference>
<name>A0ABQ4EIF6_9ACTN</name>
<organism evidence="10 11">
    <name type="scientific">Plantactinospora mayteni</name>
    <dbReference type="NCBI Taxonomy" id="566021"/>
    <lineage>
        <taxon>Bacteria</taxon>
        <taxon>Bacillati</taxon>
        <taxon>Actinomycetota</taxon>
        <taxon>Actinomycetes</taxon>
        <taxon>Micromonosporales</taxon>
        <taxon>Micromonosporaceae</taxon>
        <taxon>Plantactinospora</taxon>
    </lineage>
</organism>
<gene>
    <name evidence="10" type="ORF">Pma05_10960</name>
</gene>
<dbReference type="SUPFAM" id="SSF52402">
    <property type="entry name" value="Adenine nucleotide alpha hydrolases-like"/>
    <property type="match status" value="1"/>
</dbReference>
<proteinExistence type="inferred from homology"/>
<evidence type="ECO:0000256" key="9">
    <source>
        <dbReference type="ARBA" id="ARBA00047890"/>
    </source>
</evidence>
<evidence type="ECO:0000256" key="4">
    <source>
        <dbReference type="ARBA" id="ARBA00022741"/>
    </source>
</evidence>
<keyword evidence="3" id="KW-0479">Metal-binding</keyword>
<protein>
    <recommendedName>
        <fullName evidence="8">7-cyano-7-deazaguanine synthase</fullName>
        <ecNumber evidence="8">6.3.4.20</ecNumber>
    </recommendedName>
</protein>
<reference evidence="10 11" key="1">
    <citation type="submission" date="2021-01" db="EMBL/GenBank/DDBJ databases">
        <title>Whole genome shotgun sequence of Plantactinospora mayteni NBRC 109088.</title>
        <authorList>
            <person name="Komaki H."/>
            <person name="Tamura T."/>
        </authorList>
    </citation>
    <scope>NUCLEOTIDE SEQUENCE [LARGE SCALE GENOMIC DNA]</scope>
    <source>
        <strain evidence="10 11">NBRC 109088</strain>
    </source>
</reference>
<evidence type="ECO:0000313" key="10">
    <source>
        <dbReference type="EMBL" id="GIG94523.1"/>
    </source>
</evidence>
<dbReference type="EMBL" id="BONX01000006">
    <property type="protein sequence ID" value="GIG94523.1"/>
    <property type="molecule type" value="Genomic_DNA"/>
</dbReference>
<dbReference type="Gene3D" id="3.40.50.620">
    <property type="entry name" value="HUPs"/>
    <property type="match status" value="1"/>
</dbReference>
<evidence type="ECO:0000256" key="8">
    <source>
        <dbReference type="ARBA" id="ARBA00039149"/>
    </source>
</evidence>
<dbReference type="Pfam" id="PF06508">
    <property type="entry name" value="QueC"/>
    <property type="match status" value="1"/>
</dbReference>
<keyword evidence="11" id="KW-1185">Reference proteome</keyword>
<sequence>MTDRQLLLFSAGLDSFPAWHYLGQPPALYVDIRHRYRAPELQAIAALADRCGINLTISTELDLSAWHGDDVIIPMRNVFLAMIASRHADAIWCIGVKGDHTLDKSPDAFEQMSQSLSSFAGRPITIASPFWDMTKTDIVAWYLAQGLPADNLLLTFSCTESGNASVHCGTCPSCLRRWIALANNNITTAEFASPPWQWHRVTDYYLPAMRAGRYPEHRAAELVSALATVGIRP</sequence>
<accession>A0ABQ4EIF6</accession>
<comment type="caution">
    <text evidence="10">The sequence shown here is derived from an EMBL/GenBank/DDBJ whole genome shotgun (WGS) entry which is preliminary data.</text>
</comment>
<evidence type="ECO:0000313" key="11">
    <source>
        <dbReference type="Proteomes" id="UP000621500"/>
    </source>
</evidence>
<keyword evidence="6" id="KW-0067">ATP-binding</keyword>
<dbReference type="EC" id="6.3.4.20" evidence="8"/>
<dbReference type="RefSeq" id="WP_203856181.1">
    <property type="nucleotide sequence ID" value="NZ_BAAAZQ010000005.1"/>
</dbReference>
<keyword evidence="5" id="KW-0862">Zinc</keyword>
<comment type="similarity">
    <text evidence="7">Belongs to the QueC family.</text>
</comment>
<dbReference type="PANTHER" id="PTHR42914:SF1">
    <property type="entry name" value="7-CYANO-7-DEAZAGUANINE SYNTHASE"/>
    <property type="match status" value="1"/>
</dbReference>
<evidence type="ECO:0000256" key="2">
    <source>
        <dbReference type="ARBA" id="ARBA00022598"/>
    </source>
</evidence>
<keyword evidence="4" id="KW-0547">Nucleotide-binding</keyword>
<dbReference type="InterPro" id="IPR018317">
    <property type="entry name" value="QueC"/>
</dbReference>
<evidence type="ECO:0000256" key="1">
    <source>
        <dbReference type="ARBA" id="ARBA00005061"/>
    </source>
</evidence>
<comment type="pathway">
    <text evidence="1">Purine metabolism; 7-cyano-7-deazaguanine biosynthesis.</text>
</comment>
<comment type="catalytic activity">
    <reaction evidence="9">
        <text>7-carboxy-7-carbaguanine + NH4(+) + 2 ATP = 7-cyano-7-carbaguanine + 2 AMP + 2 diphosphate + 2 H(+)</text>
        <dbReference type="Rhea" id="RHEA:27982"/>
        <dbReference type="ChEBI" id="CHEBI:15378"/>
        <dbReference type="ChEBI" id="CHEBI:28938"/>
        <dbReference type="ChEBI" id="CHEBI:30616"/>
        <dbReference type="ChEBI" id="CHEBI:33019"/>
        <dbReference type="ChEBI" id="CHEBI:45075"/>
        <dbReference type="ChEBI" id="CHEBI:61036"/>
        <dbReference type="ChEBI" id="CHEBI:456215"/>
        <dbReference type="EC" id="6.3.4.20"/>
    </reaction>
</comment>